<evidence type="ECO:0000313" key="2">
    <source>
        <dbReference type="EMBL" id="KAJ9575861.1"/>
    </source>
</evidence>
<gene>
    <name evidence="2" type="ORF">L9F63_007269</name>
</gene>
<organism evidence="2 3">
    <name type="scientific">Diploptera punctata</name>
    <name type="common">Pacific beetle cockroach</name>
    <dbReference type="NCBI Taxonomy" id="6984"/>
    <lineage>
        <taxon>Eukaryota</taxon>
        <taxon>Metazoa</taxon>
        <taxon>Ecdysozoa</taxon>
        <taxon>Arthropoda</taxon>
        <taxon>Hexapoda</taxon>
        <taxon>Insecta</taxon>
        <taxon>Pterygota</taxon>
        <taxon>Neoptera</taxon>
        <taxon>Polyneoptera</taxon>
        <taxon>Dictyoptera</taxon>
        <taxon>Blattodea</taxon>
        <taxon>Blaberoidea</taxon>
        <taxon>Blaberidae</taxon>
        <taxon>Diplopterinae</taxon>
        <taxon>Diploptera</taxon>
    </lineage>
</organism>
<evidence type="ECO:0000313" key="3">
    <source>
        <dbReference type="Proteomes" id="UP001233999"/>
    </source>
</evidence>
<dbReference type="Proteomes" id="UP001233999">
    <property type="component" value="Unassembled WGS sequence"/>
</dbReference>
<reference evidence="2" key="1">
    <citation type="journal article" date="2023" name="IScience">
        <title>Live-bearing cockroach genome reveals convergent evolutionary mechanisms linked to viviparity in insects and beyond.</title>
        <authorList>
            <person name="Fouks B."/>
            <person name="Harrison M.C."/>
            <person name="Mikhailova A.A."/>
            <person name="Marchal E."/>
            <person name="English S."/>
            <person name="Carruthers M."/>
            <person name="Jennings E.C."/>
            <person name="Chiamaka E.L."/>
            <person name="Frigard R.A."/>
            <person name="Pippel M."/>
            <person name="Attardo G.M."/>
            <person name="Benoit J.B."/>
            <person name="Bornberg-Bauer E."/>
            <person name="Tobe S.S."/>
        </authorList>
    </citation>
    <scope>NUCLEOTIDE SEQUENCE</scope>
    <source>
        <strain evidence="2">Stay&amp;Tobe</strain>
    </source>
</reference>
<evidence type="ECO:0000259" key="1">
    <source>
        <dbReference type="Pfam" id="PF20209"/>
    </source>
</evidence>
<dbReference type="InterPro" id="IPR046700">
    <property type="entry name" value="DUF6570"/>
</dbReference>
<dbReference type="Pfam" id="PF20209">
    <property type="entry name" value="DUF6570"/>
    <property type="match status" value="1"/>
</dbReference>
<accession>A0AAD8E3U9</accession>
<dbReference type="AlphaFoldDB" id="A0AAD8E3U9"/>
<keyword evidence="3" id="KW-1185">Reference proteome</keyword>
<sequence>MQVDDVIASISAPDCIDIDCVYVRSPIMEIHWVAAGARLTITFVNNPFGHKCNVCDQEAVTDFKLCGTCRKSLDSDKMPTLSRANGFVYPPKQHGLPTLDQISARLVSPRLPFMQIHRLRYDCSYGIIGQVINVPVDVDTIVQQLPRQLDDDQAFNEFANQRSKRW</sequence>
<name>A0AAD8E3U9_DIPPU</name>
<feature type="domain" description="DUF6570" evidence="1">
    <location>
        <begin position="76"/>
        <end position="151"/>
    </location>
</feature>
<reference evidence="2" key="2">
    <citation type="submission" date="2023-05" db="EMBL/GenBank/DDBJ databases">
        <authorList>
            <person name="Fouks B."/>
        </authorList>
    </citation>
    <scope>NUCLEOTIDE SEQUENCE</scope>
    <source>
        <strain evidence="2">Stay&amp;Tobe</strain>
        <tissue evidence="2">Testes</tissue>
    </source>
</reference>
<dbReference type="EMBL" id="JASPKZ010009818">
    <property type="protein sequence ID" value="KAJ9575861.1"/>
    <property type="molecule type" value="Genomic_DNA"/>
</dbReference>
<comment type="caution">
    <text evidence="2">The sequence shown here is derived from an EMBL/GenBank/DDBJ whole genome shotgun (WGS) entry which is preliminary data.</text>
</comment>
<protein>
    <recommendedName>
        <fullName evidence="1">DUF6570 domain-containing protein</fullName>
    </recommendedName>
</protein>
<proteinExistence type="predicted"/>